<gene>
    <name evidence="1" type="ORF">CDAR_168991</name>
</gene>
<dbReference type="EMBL" id="BPLQ01014939">
    <property type="protein sequence ID" value="GIY84572.1"/>
    <property type="molecule type" value="Genomic_DNA"/>
</dbReference>
<evidence type="ECO:0000313" key="1">
    <source>
        <dbReference type="EMBL" id="GIY84572.1"/>
    </source>
</evidence>
<sequence length="106" mass="12177">MKFLVKQFGCPQKDCEFLLQCNGRPMKKSLRNSNTKQIYIFRVQLCWMAFVGRVDDAVSSTPAASCTFSFVHSTVHPKPSSRLFCHSKDKRGVADVMVEFKKRKQI</sequence>
<organism evidence="1 2">
    <name type="scientific">Caerostris darwini</name>
    <dbReference type="NCBI Taxonomy" id="1538125"/>
    <lineage>
        <taxon>Eukaryota</taxon>
        <taxon>Metazoa</taxon>
        <taxon>Ecdysozoa</taxon>
        <taxon>Arthropoda</taxon>
        <taxon>Chelicerata</taxon>
        <taxon>Arachnida</taxon>
        <taxon>Araneae</taxon>
        <taxon>Araneomorphae</taxon>
        <taxon>Entelegynae</taxon>
        <taxon>Araneoidea</taxon>
        <taxon>Araneidae</taxon>
        <taxon>Caerostris</taxon>
    </lineage>
</organism>
<evidence type="ECO:0000313" key="2">
    <source>
        <dbReference type="Proteomes" id="UP001054837"/>
    </source>
</evidence>
<dbReference type="AlphaFoldDB" id="A0AAV4WPP8"/>
<dbReference type="Proteomes" id="UP001054837">
    <property type="component" value="Unassembled WGS sequence"/>
</dbReference>
<reference evidence="1 2" key="1">
    <citation type="submission" date="2021-06" db="EMBL/GenBank/DDBJ databases">
        <title>Caerostris darwini draft genome.</title>
        <authorList>
            <person name="Kono N."/>
            <person name="Arakawa K."/>
        </authorList>
    </citation>
    <scope>NUCLEOTIDE SEQUENCE [LARGE SCALE GENOMIC DNA]</scope>
</reference>
<protein>
    <submittedName>
        <fullName evidence="1">Uncharacterized protein</fullName>
    </submittedName>
</protein>
<keyword evidence="2" id="KW-1185">Reference proteome</keyword>
<proteinExistence type="predicted"/>
<name>A0AAV4WPP8_9ARAC</name>
<comment type="caution">
    <text evidence="1">The sequence shown here is derived from an EMBL/GenBank/DDBJ whole genome shotgun (WGS) entry which is preliminary data.</text>
</comment>
<accession>A0AAV4WPP8</accession>